<dbReference type="AlphaFoldDB" id="A0A7M2SX02"/>
<dbReference type="Pfam" id="PF13340">
    <property type="entry name" value="DUF4096"/>
    <property type="match status" value="1"/>
</dbReference>
<gene>
    <name evidence="3" type="ORF">IM697_22445</name>
</gene>
<feature type="domain" description="Insertion element IS402-like" evidence="2">
    <location>
        <begin position="1"/>
        <end position="51"/>
    </location>
</feature>
<dbReference type="RefSeq" id="WP_194049481.1">
    <property type="nucleotide sequence ID" value="NZ_CP063373.1"/>
</dbReference>
<evidence type="ECO:0000256" key="1">
    <source>
        <dbReference type="SAM" id="MobiDB-lite"/>
    </source>
</evidence>
<dbReference type="Proteomes" id="UP000594205">
    <property type="component" value="Chromosome"/>
</dbReference>
<proteinExistence type="predicted"/>
<feature type="compositionally biased region" description="Basic and acidic residues" evidence="1">
    <location>
        <begin position="78"/>
        <end position="94"/>
    </location>
</feature>
<sequence>MTDAEWHLIESLLPVPACQKSTGGHPEKWPRREIVGGIRYLVDNGIKWQVIENRDRGVTFLGDCMAGEVRDVPGPARDVADRSGRLSDRGRMRP</sequence>
<evidence type="ECO:0000313" key="4">
    <source>
        <dbReference type="Proteomes" id="UP000594205"/>
    </source>
</evidence>
<name>A0A7M2SX02_9ACTN</name>
<keyword evidence="4" id="KW-1185">Reference proteome</keyword>
<organism evidence="3 4">
    <name type="scientific">Streptomyces ferrugineus</name>
    <dbReference type="NCBI Taxonomy" id="1413221"/>
    <lineage>
        <taxon>Bacteria</taxon>
        <taxon>Bacillati</taxon>
        <taxon>Actinomycetota</taxon>
        <taxon>Actinomycetes</taxon>
        <taxon>Kitasatosporales</taxon>
        <taxon>Streptomycetaceae</taxon>
        <taxon>Streptomyces</taxon>
    </lineage>
</organism>
<accession>A0A7M2SX02</accession>
<dbReference type="KEGG" id="sfeu:IM697_22445"/>
<reference evidence="3 4" key="1">
    <citation type="submission" date="2020-10" db="EMBL/GenBank/DDBJ databases">
        <title>Streptomyces ferrugineus complate genome analysis.</title>
        <authorList>
            <person name="Anwar N."/>
        </authorList>
    </citation>
    <scope>NUCLEOTIDE SEQUENCE [LARGE SCALE GENOMIC DNA]</scope>
    <source>
        <strain evidence="3 4">CCTCC AA2014009</strain>
    </source>
</reference>
<evidence type="ECO:0000313" key="3">
    <source>
        <dbReference type="EMBL" id="QOV40900.1"/>
    </source>
</evidence>
<dbReference type="EMBL" id="CP063373">
    <property type="protein sequence ID" value="QOV40900.1"/>
    <property type="molecule type" value="Genomic_DNA"/>
</dbReference>
<dbReference type="InterPro" id="IPR025161">
    <property type="entry name" value="IS402-like_dom"/>
</dbReference>
<feature type="region of interest" description="Disordered" evidence="1">
    <location>
        <begin position="71"/>
        <end position="94"/>
    </location>
</feature>
<protein>
    <submittedName>
        <fullName evidence="3">Transposase</fullName>
    </submittedName>
</protein>
<evidence type="ECO:0000259" key="2">
    <source>
        <dbReference type="Pfam" id="PF13340"/>
    </source>
</evidence>